<name>A0A3T0S367_9ACTN</name>
<sequence>MLVRVPDWPIRAVQMHTEHSDPLIVAEKGRVLTCCRRAAEDGVLPGLRVRAAQLRCPRARVVVHDPRVEEEGFAPVVARIEEQVAPAVHVLRPGTAVVPVGGPARFYGGERAAAERLWQVLGQEGWSDATVGVADGMFAAEQAALGVAAVHRGTRTPTGQPVPIGESDPIRIVPAGRSREFLADLEVGALVGSMDDCCTDGGMDLVVSLRTLGLRTMGLVTTLSREQAATRFGRAGRLAHQYALGQDPRPLVPHRSDHDDTVEIAFEDPVASVEQLEQAVRPTLERLIGEIGSRGLICDTVRILIRSTAGVCERTWRHPWQFGSDDLVCRVRWQLAELDRPRADTAEEVVCEYSTGVQAVQLIPTCRPLADHAEGLFGARPAEHLVQILTRLQARLGPRAVLVPSVAGGRLLTERRRLTPFGSVPDGARTGGDQPWPGRLTGPAPGVIYSEPRPVRVQTLGGQPVHSLEDAGGSAGEDPPGGLDAEPGWLILPGGRRVRVIAWAGPWPVREHWWTDRAVSLDRYQFVTEDQEAWVLVAASSTWWLEARYD</sequence>
<proteinExistence type="predicted"/>
<dbReference type="CDD" id="cd03468">
    <property type="entry name" value="PolY_like"/>
    <property type="match status" value="1"/>
</dbReference>
<feature type="domain" description="UmuC" evidence="2">
    <location>
        <begin position="20"/>
        <end position="141"/>
    </location>
</feature>
<dbReference type="AlphaFoldDB" id="A0A3T0S367"/>
<dbReference type="InterPro" id="IPR001126">
    <property type="entry name" value="UmuC"/>
</dbReference>
<dbReference type="GO" id="GO:0006281">
    <property type="term" value="P:DNA repair"/>
    <property type="evidence" value="ECO:0007669"/>
    <property type="project" value="InterPro"/>
</dbReference>
<dbReference type="EMBL" id="CP025570">
    <property type="protein sequence ID" value="AZZ40688.1"/>
    <property type="molecule type" value="Genomic_DNA"/>
</dbReference>
<dbReference type="InterPro" id="IPR043502">
    <property type="entry name" value="DNA/RNA_pol_sf"/>
</dbReference>
<keyword evidence="1" id="KW-0227">DNA damage</keyword>
<dbReference type="KEGG" id="aji:C0Z10_03980"/>
<evidence type="ECO:0000256" key="1">
    <source>
        <dbReference type="ARBA" id="ARBA00022763"/>
    </source>
</evidence>
<organism evidence="3 4">
    <name type="scientific">Acidipropionibacterium jensenii</name>
    <dbReference type="NCBI Taxonomy" id="1749"/>
    <lineage>
        <taxon>Bacteria</taxon>
        <taxon>Bacillati</taxon>
        <taxon>Actinomycetota</taxon>
        <taxon>Actinomycetes</taxon>
        <taxon>Propionibacteriales</taxon>
        <taxon>Propionibacteriaceae</taxon>
        <taxon>Acidipropionibacterium</taxon>
    </lineage>
</organism>
<dbReference type="SUPFAM" id="SSF56672">
    <property type="entry name" value="DNA/RNA polymerases"/>
    <property type="match status" value="1"/>
</dbReference>
<reference evidence="4" key="1">
    <citation type="submission" date="2017-12" db="EMBL/GenBank/DDBJ databases">
        <title>Whole genome sequencing of Acidipropionibacterium jensenii strains JS279 and JS280.</title>
        <authorList>
            <person name="Deptula P."/>
            <person name="Laine P."/>
            <person name="Smolander O.-P."/>
            <person name="Paulin L."/>
            <person name="Auvinen P."/>
            <person name="Varmanen P."/>
        </authorList>
    </citation>
    <scope>NUCLEOTIDE SEQUENCE [LARGE SCALE GENOMIC DNA]</scope>
    <source>
        <strain evidence="4">JS280</strain>
    </source>
</reference>
<gene>
    <name evidence="3" type="ORF">C0Z10_03980</name>
</gene>
<dbReference type="Proteomes" id="UP000285875">
    <property type="component" value="Chromosome"/>
</dbReference>
<dbReference type="InterPro" id="IPR050356">
    <property type="entry name" value="SulA_CellDiv_inhibitor"/>
</dbReference>
<evidence type="ECO:0000259" key="2">
    <source>
        <dbReference type="Pfam" id="PF00817"/>
    </source>
</evidence>
<evidence type="ECO:0000313" key="4">
    <source>
        <dbReference type="Proteomes" id="UP000285875"/>
    </source>
</evidence>
<dbReference type="Pfam" id="PF00817">
    <property type="entry name" value="IMS"/>
    <property type="match status" value="1"/>
</dbReference>
<evidence type="ECO:0000313" key="3">
    <source>
        <dbReference type="EMBL" id="AZZ40688.1"/>
    </source>
</evidence>
<protein>
    <submittedName>
        <fullName evidence="3">DNA polymerase Y family protein</fullName>
    </submittedName>
</protein>
<dbReference type="PANTHER" id="PTHR35369:SF2">
    <property type="entry name" value="BLR3025 PROTEIN"/>
    <property type="match status" value="1"/>
</dbReference>
<dbReference type="PANTHER" id="PTHR35369">
    <property type="entry name" value="BLR3025 PROTEIN-RELATED"/>
    <property type="match status" value="1"/>
</dbReference>
<accession>A0A3T0S367</accession>